<dbReference type="GO" id="GO:0003677">
    <property type="term" value="F:DNA binding"/>
    <property type="evidence" value="ECO:0007669"/>
    <property type="project" value="InterPro"/>
</dbReference>
<dbReference type="AlphaFoldDB" id="H8GX75"/>
<dbReference type="CDD" id="cd00093">
    <property type="entry name" value="HTH_XRE"/>
    <property type="match status" value="1"/>
</dbReference>
<protein>
    <recommendedName>
        <fullName evidence="1">HTH cro/C1-type domain-containing protein</fullName>
    </recommendedName>
</protein>
<name>H8GX75_DEIGI</name>
<dbReference type="PATRIC" id="fig|745776.4.peg.1926"/>
<sequence>MLKSYIARSKKTQRQIAEEAGVPSPSYLSHMANGRINWVESDYFRPIATALGLKTQEIAELKPDLILTERPLTDAERRGWVLPEEDEEPEIPLALQVAAEKYGHGDNAPLAERRWLVELADLDFREEPETPEDWLAIYSRLSKLIDPKAN</sequence>
<proteinExistence type="predicted"/>
<reference evidence="2 3" key="1">
    <citation type="journal article" date="2012" name="PLoS ONE">
        <title>Genome sequence and transcriptome analysis of the radioresistant bacterium Deinococcus gobiensis: insights into the extreme environmental adaptations.</title>
        <authorList>
            <person name="Yuan M."/>
            <person name="Chen M."/>
            <person name="Zhang W."/>
            <person name="Lu W."/>
            <person name="Wang J."/>
            <person name="Yang M."/>
            <person name="Zhao P."/>
            <person name="Tang R."/>
            <person name="Li X."/>
            <person name="Hao Y."/>
            <person name="Zhou Z."/>
            <person name="Zhan Y."/>
            <person name="Yu H."/>
            <person name="Teng C."/>
            <person name="Yan Y."/>
            <person name="Ping S."/>
            <person name="Wang Y."/>
            <person name="Lin M."/>
        </authorList>
    </citation>
    <scope>NUCLEOTIDE SEQUENCE [LARGE SCALE GENOMIC DNA]</scope>
    <source>
        <strain evidence="2 3">I-0</strain>
    </source>
</reference>
<dbReference type="Gene3D" id="1.10.260.40">
    <property type="entry name" value="lambda repressor-like DNA-binding domains"/>
    <property type="match status" value="1"/>
</dbReference>
<keyword evidence="3" id="KW-1185">Reference proteome</keyword>
<dbReference type="InterPro" id="IPR001387">
    <property type="entry name" value="Cro/C1-type_HTH"/>
</dbReference>
<dbReference type="KEGG" id="dgo:DGo_CA1877"/>
<dbReference type="Proteomes" id="UP000007575">
    <property type="component" value="Chromosome"/>
</dbReference>
<dbReference type="HOGENOM" id="CLU_1737539_0_0_0"/>
<gene>
    <name evidence="2" type="ordered locus">DGo_CA1877</name>
</gene>
<accession>H8GX75</accession>
<dbReference type="SMART" id="SM00530">
    <property type="entry name" value="HTH_XRE"/>
    <property type="match status" value="1"/>
</dbReference>
<dbReference type="Pfam" id="PF13560">
    <property type="entry name" value="HTH_31"/>
    <property type="match status" value="1"/>
</dbReference>
<dbReference type="PROSITE" id="PS50943">
    <property type="entry name" value="HTH_CROC1"/>
    <property type="match status" value="1"/>
</dbReference>
<dbReference type="STRING" id="745776.DGo_CA1877"/>
<evidence type="ECO:0000259" key="1">
    <source>
        <dbReference type="PROSITE" id="PS50943"/>
    </source>
</evidence>
<organism evidence="2 3">
    <name type="scientific">Deinococcus gobiensis (strain DSM 21396 / JCM 16679 / CGMCC 1.7299 / I-0)</name>
    <dbReference type="NCBI Taxonomy" id="745776"/>
    <lineage>
        <taxon>Bacteria</taxon>
        <taxon>Thermotogati</taxon>
        <taxon>Deinococcota</taxon>
        <taxon>Deinococci</taxon>
        <taxon>Deinococcales</taxon>
        <taxon>Deinococcaceae</taxon>
        <taxon>Deinococcus</taxon>
    </lineage>
</organism>
<dbReference type="EMBL" id="CP002191">
    <property type="protein sequence ID" value="AFD25804.1"/>
    <property type="molecule type" value="Genomic_DNA"/>
</dbReference>
<evidence type="ECO:0000313" key="2">
    <source>
        <dbReference type="EMBL" id="AFD25804.1"/>
    </source>
</evidence>
<dbReference type="InterPro" id="IPR010982">
    <property type="entry name" value="Lambda_DNA-bd_dom_sf"/>
</dbReference>
<evidence type="ECO:0000313" key="3">
    <source>
        <dbReference type="Proteomes" id="UP000007575"/>
    </source>
</evidence>
<feature type="domain" description="HTH cro/C1-type" evidence="1">
    <location>
        <begin position="2"/>
        <end position="58"/>
    </location>
</feature>
<dbReference type="SUPFAM" id="SSF47413">
    <property type="entry name" value="lambda repressor-like DNA-binding domains"/>
    <property type="match status" value="1"/>
</dbReference>